<dbReference type="PANTHER" id="PTHR33568:SF3">
    <property type="entry name" value="DNA-DIRECTED DNA POLYMERASE"/>
    <property type="match status" value="1"/>
</dbReference>
<comment type="similarity">
    <text evidence="1">Belongs to the DNA polymerase type-B family.</text>
</comment>
<keyword evidence="3" id="KW-0808">Transferase</keyword>
<dbReference type="EC" id="2.7.7.7" evidence="2"/>
<dbReference type="GO" id="GO:0006260">
    <property type="term" value="P:DNA replication"/>
    <property type="evidence" value="ECO:0007669"/>
    <property type="project" value="UniProtKB-KW"/>
</dbReference>
<dbReference type="InterPro" id="IPR012337">
    <property type="entry name" value="RNaseH-like_sf"/>
</dbReference>
<name>A0A0F9LML6_9ZZZZ</name>
<protein>
    <recommendedName>
        <fullName evidence="2">DNA-directed DNA polymerase</fullName>
        <ecNumber evidence="2">2.7.7.7</ecNumber>
    </recommendedName>
</protein>
<dbReference type="SUPFAM" id="SSF53098">
    <property type="entry name" value="Ribonuclease H-like"/>
    <property type="match status" value="1"/>
</dbReference>
<accession>A0A0F9LML6</accession>
<dbReference type="GO" id="GO:0000166">
    <property type="term" value="F:nucleotide binding"/>
    <property type="evidence" value="ECO:0007669"/>
    <property type="project" value="InterPro"/>
</dbReference>
<dbReference type="InterPro" id="IPR043502">
    <property type="entry name" value="DNA/RNA_pol_sf"/>
</dbReference>
<evidence type="ECO:0000256" key="4">
    <source>
        <dbReference type="ARBA" id="ARBA00022695"/>
    </source>
</evidence>
<evidence type="ECO:0000256" key="2">
    <source>
        <dbReference type="ARBA" id="ARBA00012417"/>
    </source>
</evidence>
<evidence type="ECO:0000313" key="10">
    <source>
        <dbReference type="EMBL" id="KKM88411.1"/>
    </source>
</evidence>
<dbReference type="AlphaFoldDB" id="A0A0F9LML6"/>
<dbReference type="GO" id="GO:0003677">
    <property type="term" value="F:DNA binding"/>
    <property type="evidence" value="ECO:0007669"/>
    <property type="project" value="UniProtKB-KW"/>
</dbReference>
<keyword evidence="5" id="KW-0235">DNA replication</keyword>
<proteinExistence type="inferred from homology"/>
<gene>
    <name evidence="10" type="ORF">LCGC14_1259080</name>
</gene>
<keyword evidence="6" id="KW-0239">DNA-directed DNA polymerase</keyword>
<comment type="catalytic activity">
    <reaction evidence="8">
        <text>DNA(n) + a 2'-deoxyribonucleoside 5'-triphosphate = DNA(n+1) + diphosphate</text>
        <dbReference type="Rhea" id="RHEA:22508"/>
        <dbReference type="Rhea" id="RHEA-COMP:17339"/>
        <dbReference type="Rhea" id="RHEA-COMP:17340"/>
        <dbReference type="ChEBI" id="CHEBI:33019"/>
        <dbReference type="ChEBI" id="CHEBI:61560"/>
        <dbReference type="ChEBI" id="CHEBI:173112"/>
        <dbReference type="EC" id="2.7.7.7"/>
    </reaction>
</comment>
<dbReference type="PRINTS" id="PR00106">
    <property type="entry name" value="DNAPOLB"/>
</dbReference>
<evidence type="ECO:0000256" key="6">
    <source>
        <dbReference type="ARBA" id="ARBA00022932"/>
    </source>
</evidence>
<keyword evidence="4" id="KW-0548">Nucleotidyltransferase</keyword>
<comment type="caution">
    <text evidence="10">The sequence shown here is derived from an EMBL/GenBank/DDBJ whole genome shotgun (WGS) entry which is preliminary data.</text>
</comment>
<feature type="domain" description="DNA-directed DNA polymerase family B mitochondria/virus" evidence="9">
    <location>
        <begin position="155"/>
        <end position="461"/>
    </location>
</feature>
<dbReference type="Gene3D" id="3.90.1600.10">
    <property type="entry name" value="Palm domain of DNA polymerase"/>
    <property type="match status" value="2"/>
</dbReference>
<evidence type="ECO:0000259" key="9">
    <source>
        <dbReference type="Pfam" id="PF03175"/>
    </source>
</evidence>
<evidence type="ECO:0000256" key="8">
    <source>
        <dbReference type="ARBA" id="ARBA00049244"/>
    </source>
</evidence>
<sequence>MLPLKGDYIPTTWLFLDTETEETMEGDITYHHFHVGWCCLWTRETDKRLEHEEWTWFLSAAGMNGYIQEMALRYQNIYVVGHNIFFDLQASGTFAFLTQQGWKLEFYYDKGLTYILKCKRSSHSMNLISSTNWFDQSLKKLGEVLRMEKLTVDFKKATAGQLMMYCYRDVEILVAAVRSYIEFVQDHKLGHLALTKASQAFTAFRYRFTNGHIFIHEEAEIHTLERAAYMGGRVECFFIGECQGGPFVSLDVNSMYPYVMKEFKYPVQLLRTVHSPTIKFINDVLNGYGVIAEVELFTPEPVYPVRMDHKTIFPIGEFTTTLCTEGLKYALASGHVKQINQAAIYEMEDIFTEYVDFMYKLRRKYAREENYIFELLAKYMLNALYGKFAQLQIITEREDITGCEDYSREIVFNLITGHNLTVTRLMNTELTQRMEGEGKHSNVAIAAHITENARILLWDIIKDVGIEKVLYCDTDSIKIRRSDMKYVKWPMSKVKLGYLKVESRSSKLYIEGAKNYRTEKGRRIKGIPESAKEISPGVFSYRWFAGQITHLQKNIKVGARVQDMTRELTAEYTKGNVDKDGVVTPFVLAIHGQPSQQLPPDQ</sequence>
<dbReference type="EMBL" id="LAZR01006961">
    <property type="protein sequence ID" value="KKM88411.1"/>
    <property type="molecule type" value="Genomic_DNA"/>
</dbReference>
<dbReference type="Pfam" id="PF03175">
    <property type="entry name" value="DNA_pol_B_2"/>
    <property type="match status" value="1"/>
</dbReference>
<dbReference type="PANTHER" id="PTHR33568">
    <property type="entry name" value="DNA POLYMERASE"/>
    <property type="match status" value="1"/>
</dbReference>
<dbReference type="GO" id="GO:0003887">
    <property type="term" value="F:DNA-directed DNA polymerase activity"/>
    <property type="evidence" value="ECO:0007669"/>
    <property type="project" value="UniProtKB-KW"/>
</dbReference>
<keyword evidence="7" id="KW-0238">DNA-binding</keyword>
<evidence type="ECO:0000256" key="1">
    <source>
        <dbReference type="ARBA" id="ARBA00005755"/>
    </source>
</evidence>
<evidence type="ECO:0000256" key="7">
    <source>
        <dbReference type="ARBA" id="ARBA00023125"/>
    </source>
</evidence>
<dbReference type="InterPro" id="IPR004868">
    <property type="entry name" value="DNA-dir_DNA_pol_B_mt/vir"/>
</dbReference>
<evidence type="ECO:0000256" key="5">
    <source>
        <dbReference type="ARBA" id="ARBA00022705"/>
    </source>
</evidence>
<dbReference type="InterPro" id="IPR023211">
    <property type="entry name" value="DNA_pol_palm_dom_sf"/>
</dbReference>
<dbReference type="SUPFAM" id="SSF56672">
    <property type="entry name" value="DNA/RNA polymerases"/>
    <property type="match status" value="1"/>
</dbReference>
<reference evidence="10" key="1">
    <citation type="journal article" date="2015" name="Nature">
        <title>Complex archaea that bridge the gap between prokaryotes and eukaryotes.</title>
        <authorList>
            <person name="Spang A."/>
            <person name="Saw J.H."/>
            <person name="Jorgensen S.L."/>
            <person name="Zaremba-Niedzwiedzka K."/>
            <person name="Martijn J."/>
            <person name="Lind A.E."/>
            <person name="van Eijk R."/>
            <person name="Schleper C."/>
            <person name="Guy L."/>
            <person name="Ettema T.J."/>
        </authorList>
    </citation>
    <scope>NUCLEOTIDE SEQUENCE</scope>
</reference>
<dbReference type="Gene3D" id="1.10.287.690">
    <property type="entry name" value="Helix hairpin bin"/>
    <property type="match status" value="1"/>
</dbReference>
<dbReference type="InterPro" id="IPR006172">
    <property type="entry name" value="DNA-dir_DNA_pol_B"/>
</dbReference>
<organism evidence="10">
    <name type="scientific">marine sediment metagenome</name>
    <dbReference type="NCBI Taxonomy" id="412755"/>
    <lineage>
        <taxon>unclassified sequences</taxon>
        <taxon>metagenomes</taxon>
        <taxon>ecological metagenomes</taxon>
    </lineage>
</organism>
<evidence type="ECO:0000256" key="3">
    <source>
        <dbReference type="ARBA" id="ARBA00022679"/>
    </source>
</evidence>